<evidence type="ECO:0000313" key="3">
    <source>
        <dbReference type="Proteomes" id="UP001479436"/>
    </source>
</evidence>
<dbReference type="Pfam" id="PF03781">
    <property type="entry name" value="FGE-sulfatase"/>
    <property type="match status" value="1"/>
</dbReference>
<dbReference type="InterPro" id="IPR005532">
    <property type="entry name" value="SUMF_dom"/>
</dbReference>
<keyword evidence="3" id="KW-1185">Reference proteome</keyword>
<dbReference type="InterPro" id="IPR027577">
    <property type="entry name" value="OvoA_Nterm"/>
</dbReference>
<comment type="caution">
    <text evidence="2">The sequence shown here is derived from an EMBL/GenBank/DDBJ whole genome shotgun (WGS) entry which is preliminary data.</text>
</comment>
<dbReference type="Gene3D" id="3.90.1580.10">
    <property type="entry name" value="paralog of FGE (formylglycine-generating enzyme)"/>
    <property type="match status" value="1"/>
</dbReference>
<dbReference type="EMBL" id="JASJQH010007808">
    <property type="protein sequence ID" value="KAK9701523.1"/>
    <property type="molecule type" value="Genomic_DNA"/>
</dbReference>
<dbReference type="Gene3D" id="3.40.50.150">
    <property type="entry name" value="Vaccinia Virus protein VP39"/>
    <property type="match status" value="1"/>
</dbReference>
<dbReference type="SUPFAM" id="SSF56436">
    <property type="entry name" value="C-type lectin-like"/>
    <property type="match status" value="1"/>
</dbReference>
<dbReference type="InterPro" id="IPR051043">
    <property type="entry name" value="Sulfatase_Mod_Factor_Kinase"/>
</dbReference>
<evidence type="ECO:0000313" key="2">
    <source>
        <dbReference type="EMBL" id="KAK9701523.1"/>
    </source>
</evidence>
<gene>
    <name evidence="2" type="ORF">K7432_011690</name>
</gene>
<dbReference type="InterPro" id="IPR029063">
    <property type="entry name" value="SAM-dependent_MTases_sf"/>
</dbReference>
<proteinExistence type="predicted"/>
<organism evidence="2 3">
    <name type="scientific">Basidiobolus ranarum</name>
    <dbReference type="NCBI Taxonomy" id="34480"/>
    <lineage>
        <taxon>Eukaryota</taxon>
        <taxon>Fungi</taxon>
        <taxon>Fungi incertae sedis</taxon>
        <taxon>Zoopagomycota</taxon>
        <taxon>Entomophthoromycotina</taxon>
        <taxon>Basidiobolomycetes</taxon>
        <taxon>Basidiobolales</taxon>
        <taxon>Basidiobolaceae</taxon>
        <taxon>Basidiobolus</taxon>
    </lineage>
</organism>
<feature type="domain" description="Sulfatase-modifying factor enzyme-like" evidence="1">
    <location>
        <begin position="230"/>
        <end position="505"/>
    </location>
</feature>
<reference evidence="2 3" key="1">
    <citation type="submission" date="2023-04" db="EMBL/GenBank/DDBJ databases">
        <title>Genome of Basidiobolus ranarum AG-B5.</title>
        <authorList>
            <person name="Stajich J.E."/>
            <person name="Carter-House D."/>
            <person name="Gryganskyi A."/>
        </authorList>
    </citation>
    <scope>NUCLEOTIDE SEQUENCE [LARGE SCALE GENOMIC DNA]</scope>
    <source>
        <strain evidence="2 3">AG-B5</strain>
    </source>
</reference>
<evidence type="ECO:0000259" key="1">
    <source>
        <dbReference type="Pfam" id="PF03781"/>
    </source>
</evidence>
<dbReference type="InterPro" id="IPR042095">
    <property type="entry name" value="SUMF_sf"/>
</dbReference>
<dbReference type="InterPro" id="IPR016187">
    <property type="entry name" value="CTDL_fold"/>
</dbReference>
<name>A0ABR2VTF5_9FUNG</name>
<accession>A0ABR2VTF5</accession>
<dbReference type="NCBIfam" id="TIGR04344">
    <property type="entry name" value="ovoA_Nterm"/>
    <property type="match status" value="1"/>
</dbReference>
<dbReference type="SUPFAM" id="SSF53335">
    <property type="entry name" value="S-adenosyl-L-methionine-dependent methyltransferases"/>
    <property type="match status" value="1"/>
</dbReference>
<sequence>MPNEQLMNFPNSRAEQYTGTRSFMPTKEAIVTMNLKVEDAKEKRQEIWRAFNDTFTLYEDLFDSITDKAHYMRADPLRHPLIFYLGHSAAFYINKLVLAKILKYNERIDPSLESLVSVGVDEMSWDDLLSDDYPWPALENVRTFRSQVRKLISEVILERLPLNDHTVINWEHPFWPIVLAIEHERIHLETSSVLIRHLPLTALNLNYNSFFKQDCKEWDSINHSEADVAFVQVPAGDITIGRPISSDKARSKEHLENFVNIYGWDNEYGHRASSVQSFLAGEKLISNADFYQFVQDGGYHKEEYWSEEGWHWVQYIKPETPRFWIKKSDGSYVLRNMLEETSTMPWNWPVETNALEANAYCRWYSKKYGKLTRLPTEEEYNQMLRYALEQEHQTTGSNPIGPDHMLNNCNIGLQKSTSSCPVDKFRTGPFYDVMGNVWQWTRTCMYPFADFDVHPLYDDFTAPTFDDQHNLIKGGSWASTGNEATIYCRYAFRRHFYQHAGFRVIQPIDQESIGMSESKQEPDFEPKNIFVTGNGQETSGNPYETDVQVNRYCEGHYGPQPPFPDVQSFQAVSARICEALMRGSEFAELDNQEQIRALDLGCATGRSTFEMSHYFDQVVGVDLSARFIQVGYQLAQRGSIRYSMPIEGEIHTLREVVLGSKDLPLDGSDGLKLVEQLFGPQPIDQSPNDCNALADKVVFLQGDACNLNATNPVYFNFHCILAANIIDRLYNPISFLEAIHTRIVPGGFLVILSPNTWLPDFTPQENWIGGKKVDGENVTTRDGLEQVLSPWFDIVHIKPHNPEFKDVFGGNSPDGELDSFHVPFVLRETQRKYEFIFAECTIWKKRV</sequence>
<dbReference type="CDD" id="cd02440">
    <property type="entry name" value="AdoMet_MTases"/>
    <property type="match status" value="1"/>
</dbReference>
<protein>
    <recommendedName>
        <fullName evidence="1">Sulfatase-modifying factor enzyme-like domain-containing protein</fullName>
    </recommendedName>
</protein>
<dbReference type="Proteomes" id="UP001479436">
    <property type="component" value="Unassembled WGS sequence"/>
</dbReference>
<dbReference type="PANTHER" id="PTHR23150:SF26">
    <property type="entry name" value="GENERIC METHYLTRANSFERASE"/>
    <property type="match status" value="1"/>
</dbReference>
<dbReference type="Pfam" id="PF13489">
    <property type="entry name" value="Methyltransf_23"/>
    <property type="match status" value="1"/>
</dbReference>
<dbReference type="PANTHER" id="PTHR23150">
    <property type="entry name" value="SULFATASE MODIFYING FACTOR 1, 2"/>
    <property type="match status" value="1"/>
</dbReference>